<dbReference type="InterPro" id="IPR050415">
    <property type="entry name" value="MRET"/>
</dbReference>
<evidence type="ECO:0000256" key="3">
    <source>
        <dbReference type="ARBA" id="ARBA00022723"/>
    </source>
</evidence>
<feature type="domain" description="2Fe-2S ferredoxin-type" evidence="7">
    <location>
        <begin position="229"/>
        <end position="314"/>
    </location>
</feature>
<keyword evidence="4" id="KW-0560">Oxidoreductase</keyword>
<reference evidence="10" key="1">
    <citation type="journal article" date="2021" name="Syst. Appl. Microbiol.">
        <title>Roseomonas hellenica sp. nov., isolated from roots of wild-growing Alkanna tinctoria.</title>
        <authorList>
            <person name="Rat A."/>
            <person name="Naranjo H.D."/>
            <person name="Lebbe L."/>
            <person name="Cnockaert M."/>
            <person name="Krigas N."/>
            <person name="Grigoriadou K."/>
            <person name="Maloupa E."/>
            <person name="Willems A."/>
        </authorList>
    </citation>
    <scope>NUCLEOTIDE SEQUENCE [LARGE SCALE GENOMIC DNA]</scope>
    <source>
        <strain evidence="10">LMG 31159</strain>
    </source>
</reference>
<dbReference type="Gene3D" id="3.40.50.80">
    <property type="entry name" value="Nucleotide-binding domain of ferredoxin-NADP reductase (FNR) module"/>
    <property type="match status" value="1"/>
</dbReference>
<accession>A0ABS5EM34</accession>
<keyword evidence="5" id="KW-0408">Iron</keyword>
<evidence type="ECO:0000256" key="2">
    <source>
        <dbReference type="ARBA" id="ARBA00022714"/>
    </source>
</evidence>
<evidence type="ECO:0000256" key="4">
    <source>
        <dbReference type="ARBA" id="ARBA00023002"/>
    </source>
</evidence>
<dbReference type="SUPFAM" id="SSF63380">
    <property type="entry name" value="Riboflavin synthase domain-like"/>
    <property type="match status" value="1"/>
</dbReference>
<dbReference type="PANTHER" id="PTHR47354">
    <property type="entry name" value="NADH OXIDOREDUCTASE HCR"/>
    <property type="match status" value="1"/>
</dbReference>
<dbReference type="InterPro" id="IPR017927">
    <property type="entry name" value="FAD-bd_FR_type"/>
</dbReference>
<dbReference type="PROSITE" id="PS00197">
    <property type="entry name" value="2FE2S_FER_1"/>
    <property type="match status" value="1"/>
</dbReference>
<evidence type="ECO:0000313" key="9">
    <source>
        <dbReference type="EMBL" id="MBR0652072.1"/>
    </source>
</evidence>
<feature type="domain" description="FAD-binding FR-type" evidence="8">
    <location>
        <begin position="1"/>
        <end position="104"/>
    </location>
</feature>
<keyword evidence="1" id="KW-0285">Flavoprotein</keyword>
<name>A0ABS5EM34_9PROT</name>
<dbReference type="Pfam" id="PF00111">
    <property type="entry name" value="Fer2"/>
    <property type="match status" value="1"/>
</dbReference>
<evidence type="ECO:0000259" key="8">
    <source>
        <dbReference type="PROSITE" id="PS51384"/>
    </source>
</evidence>
<dbReference type="PROSITE" id="PS51085">
    <property type="entry name" value="2FE2S_FER_2"/>
    <property type="match status" value="1"/>
</dbReference>
<keyword evidence="3" id="KW-0479">Metal-binding</keyword>
<dbReference type="Gene3D" id="2.40.30.10">
    <property type="entry name" value="Translation factors"/>
    <property type="match status" value="1"/>
</dbReference>
<dbReference type="InterPro" id="IPR001041">
    <property type="entry name" value="2Fe-2S_ferredoxin-type"/>
</dbReference>
<sequence>MARHIRLVVRRIIADGPDTRRLLLQDPDGWPLPKWRAGAHLDLHVPEVGARAYSLCGDTATQDCWEIAVRREAGSRGGSAWVHDVLNEGDVVTVSMPRCTFPIVLDSSRHVMVAGGIGVTPLLAMAHELERRGALWELHLLFRGEAPCIAAMEGLLRTGRIQLYDTARQARPSWDALLGGEPMPGLHAYCCGPQAMIDGFAEATAGWPAGTTSIEHFIPPPLPAAEGAQPYTLCRSVTGAKMEVEAGGSMLQALRALGAKVDASCEGGICGACEVRWLEGEPIHRDRVLSPDRRRTHLMACVAQCGSARLVVEA</sequence>
<protein>
    <submittedName>
        <fullName evidence="9">Oxidoreductase</fullName>
    </submittedName>
</protein>
<dbReference type="InterPro" id="IPR012675">
    <property type="entry name" value="Beta-grasp_dom_sf"/>
</dbReference>
<dbReference type="Proteomes" id="UP000698752">
    <property type="component" value="Unassembled WGS sequence"/>
</dbReference>
<dbReference type="InterPro" id="IPR006058">
    <property type="entry name" value="2Fe2S_fd_BS"/>
</dbReference>
<evidence type="ECO:0000256" key="1">
    <source>
        <dbReference type="ARBA" id="ARBA00022630"/>
    </source>
</evidence>
<dbReference type="InterPro" id="IPR017938">
    <property type="entry name" value="Riboflavin_synthase-like_b-brl"/>
</dbReference>
<evidence type="ECO:0000256" key="6">
    <source>
        <dbReference type="ARBA" id="ARBA00023014"/>
    </source>
</evidence>
<dbReference type="RefSeq" id="WP_211870789.1">
    <property type="nucleotide sequence ID" value="NZ_JAAEDI010000024.1"/>
</dbReference>
<gene>
    <name evidence="9" type="ORF">GXW78_20600</name>
</gene>
<dbReference type="PANTHER" id="PTHR47354:SF1">
    <property type="entry name" value="CARNITINE MONOOXYGENASE REDUCTASE SUBUNIT"/>
    <property type="match status" value="1"/>
</dbReference>
<proteinExistence type="predicted"/>
<dbReference type="SUPFAM" id="SSF52343">
    <property type="entry name" value="Ferredoxin reductase-like, C-terminal NADP-linked domain"/>
    <property type="match status" value="1"/>
</dbReference>
<evidence type="ECO:0000313" key="10">
    <source>
        <dbReference type="Proteomes" id="UP000698752"/>
    </source>
</evidence>
<organism evidence="9 10">
    <name type="scientific">Neoroseomonas terrae</name>
    <dbReference type="NCBI Taxonomy" id="424799"/>
    <lineage>
        <taxon>Bacteria</taxon>
        <taxon>Pseudomonadati</taxon>
        <taxon>Pseudomonadota</taxon>
        <taxon>Alphaproteobacteria</taxon>
        <taxon>Acetobacterales</taxon>
        <taxon>Acetobacteraceae</taxon>
        <taxon>Neoroseomonas</taxon>
    </lineage>
</organism>
<keyword evidence="6" id="KW-0411">Iron-sulfur</keyword>
<keyword evidence="2" id="KW-0001">2Fe-2S</keyword>
<dbReference type="CDD" id="cd00207">
    <property type="entry name" value="fer2"/>
    <property type="match status" value="1"/>
</dbReference>
<dbReference type="Gene3D" id="3.10.20.30">
    <property type="match status" value="1"/>
</dbReference>
<dbReference type="PRINTS" id="PR00409">
    <property type="entry name" value="PHDIOXRDTASE"/>
</dbReference>
<dbReference type="CDD" id="cd06185">
    <property type="entry name" value="PDR_like"/>
    <property type="match status" value="1"/>
</dbReference>
<dbReference type="InterPro" id="IPR039261">
    <property type="entry name" value="FNR_nucleotide-bd"/>
</dbReference>
<dbReference type="PROSITE" id="PS51384">
    <property type="entry name" value="FAD_FR"/>
    <property type="match status" value="1"/>
</dbReference>
<keyword evidence="10" id="KW-1185">Reference proteome</keyword>
<evidence type="ECO:0000256" key="5">
    <source>
        <dbReference type="ARBA" id="ARBA00023004"/>
    </source>
</evidence>
<dbReference type="InterPro" id="IPR036010">
    <property type="entry name" value="2Fe-2S_ferredoxin-like_sf"/>
</dbReference>
<evidence type="ECO:0000259" key="7">
    <source>
        <dbReference type="PROSITE" id="PS51085"/>
    </source>
</evidence>
<dbReference type="EMBL" id="JAAEDI010000024">
    <property type="protein sequence ID" value="MBR0652072.1"/>
    <property type="molecule type" value="Genomic_DNA"/>
</dbReference>
<comment type="caution">
    <text evidence="9">The sequence shown here is derived from an EMBL/GenBank/DDBJ whole genome shotgun (WGS) entry which is preliminary data.</text>
</comment>
<dbReference type="SUPFAM" id="SSF54292">
    <property type="entry name" value="2Fe-2S ferredoxin-like"/>
    <property type="match status" value="1"/>
</dbReference>